<accession>A0A1B4V7M7</accession>
<dbReference type="RefSeq" id="WP_096461109.1">
    <property type="nucleotide sequence ID" value="NZ_AP014936.1"/>
</dbReference>
<feature type="binding site" evidence="8">
    <location>
        <begin position="18"/>
        <end position="26"/>
    </location>
    <ligand>
        <name>ATP</name>
        <dbReference type="ChEBI" id="CHEBI:30616"/>
    </ligand>
</feature>
<comment type="catalytic activity">
    <reaction evidence="7 8">
        <text>CMP + ATP = CDP + ADP</text>
        <dbReference type="Rhea" id="RHEA:11600"/>
        <dbReference type="ChEBI" id="CHEBI:30616"/>
        <dbReference type="ChEBI" id="CHEBI:58069"/>
        <dbReference type="ChEBI" id="CHEBI:60377"/>
        <dbReference type="ChEBI" id="CHEBI:456216"/>
        <dbReference type="EC" id="2.7.4.25"/>
    </reaction>
</comment>
<keyword evidence="12" id="KW-1185">Reference proteome</keyword>
<evidence type="ECO:0000256" key="8">
    <source>
        <dbReference type="HAMAP-Rule" id="MF_00238"/>
    </source>
</evidence>
<dbReference type="AlphaFoldDB" id="A0A1B4V7M7"/>
<comment type="catalytic activity">
    <reaction evidence="6 8">
        <text>dCMP + ATP = dCDP + ADP</text>
        <dbReference type="Rhea" id="RHEA:25094"/>
        <dbReference type="ChEBI" id="CHEBI:30616"/>
        <dbReference type="ChEBI" id="CHEBI:57566"/>
        <dbReference type="ChEBI" id="CHEBI:58593"/>
        <dbReference type="ChEBI" id="CHEBI:456216"/>
        <dbReference type="EC" id="2.7.4.25"/>
    </reaction>
</comment>
<dbReference type="PANTHER" id="PTHR21299:SF2">
    <property type="entry name" value="CYTIDYLATE KINASE"/>
    <property type="match status" value="1"/>
</dbReference>
<evidence type="ECO:0000256" key="3">
    <source>
        <dbReference type="ARBA" id="ARBA00022741"/>
    </source>
</evidence>
<evidence type="ECO:0000259" key="10">
    <source>
        <dbReference type="Pfam" id="PF02224"/>
    </source>
</evidence>
<dbReference type="GO" id="GO:0006220">
    <property type="term" value="P:pyrimidine nucleotide metabolic process"/>
    <property type="evidence" value="ECO:0007669"/>
    <property type="project" value="UniProtKB-UniRule"/>
</dbReference>
<evidence type="ECO:0000313" key="12">
    <source>
        <dbReference type="Proteomes" id="UP000218899"/>
    </source>
</evidence>
<protein>
    <recommendedName>
        <fullName evidence="8">Cytidylate kinase</fullName>
        <shortName evidence="8">CK</shortName>
        <ecNumber evidence="8">2.7.4.25</ecNumber>
    </recommendedName>
    <alternativeName>
        <fullName evidence="8">Cytidine monophosphate kinase</fullName>
        <shortName evidence="8">CMP kinase</shortName>
    </alternativeName>
</protein>
<evidence type="ECO:0000256" key="2">
    <source>
        <dbReference type="ARBA" id="ARBA00022679"/>
    </source>
</evidence>
<dbReference type="EMBL" id="AP014936">
    <property type="protein sequence ID" value="BAU48622.1"/>
    <property type="molecule type" value="Genomic_DNA"/>
</dbReference>
<dbReference type="GO" id="GO:0015949">
    <property type="term" value="P:nucleobase-containing small molecule interconversion"/>
    <property type="evidence" value="ECO:0007669"/>
    <property type="project" value="TreeGrafter"/>
</dbReference>
<dbReference type="GO" id="GO:0036431">
    <property type="term" value="F:dCMP kinase activity"/>
    <property type="evidence" value="ECO:0007669"/>
    <property type="project" value="InterPro"/>
</dbReference>
<reference evidence="11 12" key="1">
    <citation type="submission" date="2015-08" db="EMBL/GenBank/DDBJ databases">
        <title>Complete genome sequence of Sulfurifustis variabilis.</title>
        <authorList>
            <person name="Miura A."/>
            <person name="Kojima H."/>
            <person name="Fukui M."/>
        </authorList>
    </citation>
    <scope>NUCLEOTIDE SEQUENCE [LARGE SCALE GENOMIC DNA]</scope>
    <source>
        <strain evidence="12">skN76</strain>
    </source>
</reference>
<evidence type="ECO:0000256" key="7">
    <source>
        <dbReference type="ARBA" id="ARBA00048478"/>
    </source>
</evidence>
<dbReference type="Gene3D" id="3.40.50.300">
    <property type="entry name" value="P-loop containing nucleotide triphosphate hydrolases"/>
    <property type="match status" value="1"/>
</dbReference>
<dbReference type="InterPro" id="IPR027417">
    <property type="entry name" value="P-loop_NTPase"/>
</dbReference>
<keyword evidence="3 8" id="KW-0547">Nucleotide-binding</keyword>
<comment type="subcellular location">
    <subcellularLocation>
        <location evidence="8">Cytoplasm</location>
    </subcellularLocation>
</comment>
<organism evidence="11 12">
    <name type="scientific">Sulfurifustis variabilis</name>
    <dbReference type="NCBI Taxonomy" id="1675686"/>
    <lineage>
        <taxon>Bacteria</taxon>
        <taxon>Pseudomonadati</taxon>
        <taxon>Pseudomonadota</taxon>
        <taxon>Gammaproteobacteria</taxon>
        <taxon>Acidiferrobacterales</taxon>
        <taxon>Acidiferrobacteraceae</taxon>
        <taxon>Sulfurifustis</taxon>
    </lineage>
</organism>
<evidence type="ECO:0000256" key="5">
    <source>
        <dbReference type="ARBA" id="ARBA00022840"/>
    </source>
</evidence>
<dbReference type="NCBIfam" id="TIGR00017">
    <property type="entry name" value="cmk"/>
    <property type="match status" value="1"/>
</dbReference>
<comment type="similarity">
    <text evidence="1 8">Belongs to the cytidylate kinase family. Type 1 subfamily.</text>
</comment>
<evidence type="ECO:0000256" key="9">
    <source>
        <dbReference type="SAM" id="MobiDB-lite"/>
    </source>
</evidence>
<dbReference type="GO" id="GO:0036430">
    <property type="term" value="F:CMP kinase activity"/>
    <property type="evidence" value="ECO:0007669"/>
    <property type="project" value="RHEA"/>
</dbReference>
<dbReference type="InterPro" id="IPR003136">
    <property type="entry name" value="Cytidylate_kin"/>
</dbReference>
<evidence type="ECO:0000256" key="6">
    <source>
        <dbReference type="ARBA" id="ARBA00047615"/>
    </source>
</evidence>
<evidence type="ECO:0000256" key="4">
    <source>
        <dbReference type="ARBA" id="ARBA00022777"/>
    </source>
</evidence>
<gene>
    <name evidence="8" type="primary">cmk</name>
    <name evidence="11" type="ORF">SVA_2070</name>
</gene>
<dbReference type="EC" id="2.7.4.25" evidence="8"/>
<keyword evidence="8" id="KW-0963">Cytoplasm</keyword>
<feature type="region of interest" description="Disordered" evidence="9">
    <location>
        <begin position="1"/>
        <end position="20"/>
    </location>
</feature>
<dbReference type="Pfam" id="PF02224">
    <property type="entry name" value="Cytidylate_kin"/>
    <property type="match status" value="1"/>
</dbReference>
<keyword evidence="4 8" id="KW-0418">Kinase</keyword>
<keyword evidence="5 8" id="KW-0067">ATP-binding</keyword>
<feature type="domain" description="Cytidylate kinase" evidence="10">
    <location>
        <begin position="14"/>
        <end position="224"/>
    </location>
</feature>
<dbReference type="Proteomes" id="UP000218899">
    <property type="component" value="Chromosome"/>
</dbReference>
<keyword evidence="2 8" id="KW-0808">Transferase</keyword>
<dbReference type="InterPro" id="IPR011994">
    <property type="entry name" value="Cytidylate_kinase_dom"/>
</dbReference>
<dbReference type="SUPFAM" id="SSF52540">
    <property type="entry name" value="P-loop containing nucleoside triphosphate hydrolases"/>
    <property type="match status" value="1"/>
</dbReference>
<name>A0A1B4V7M7_9GAMM</name>
<dbReference type="KEGG" id="sva:SVA_2070"/>
<dbReference type="OrthoDB" id="9807434at2"/>
<dbReference type="PANTHER" id="PTHR21299">
    <property type="entry name" value="CYTIDYLATE KINASE/PANTOATE-BETA-ALANINE LIGASE"/>
    <property type="match status" value="1"/>
</dbReference>
<evidence type="ECO:0000256" key="1">
    <source>
        <dbReference type="ARBA" id="ARBA00009427"/>
    </source>
</evidence>
<dbReference type="GO" id="GO:0005829">
    <property type="term" value="C:cytosol"/>
    <property type="evidence" value="ECO:0007669"/>
    <property type="project" value="TreeGrafter"/>
</dbReference>
<sequence length="231" mass="25155">MTDNTDPRASAPVVTLDGPSGSGKGTVGQVLAARLGWYFLDSGALYRLVGLLAHETAVRLDDGPQLARLAQEMHVDFGVNPAGTPRVVLNGVDVGDRLRTEEAGDRASRVAAVPEVRQALLEKQRAFRRPPGLVADGRDMGTTVFPDALLKVFVTASAEQRAERRYKQLKEKGFDVNLARLLEEIRERDARDAARAVSPLRPAADAQVLDTSDLSISEVVDRIEGLLHERR</sequence>
<evidence type="ECO:0000313" key="11">
    <source>
        <dbReference type="EMBL" id="BAU48622.1"/>
    </source>
</evidence>
<dbReference type="CDD" id="cd02020">
    <property type="entry name" value="CMPK"/>
    <property type="match status" value="1"/>
</dbReference>
<dbReference type="HAMAP" id="MF_00238">
    <property type="entry name" value="Cytidyl_kinase_type1"/>
    <property type="match status" value="1"/>
</dbReference>
<proteinExistence type="inferred from homology"/>
<dbReference type="GO" id="GO:0005524">
    <property type="term" value="F:ATP binding"/>
    <property type="evidence" value="ECO:0007669"/>
    <property type="project" value="UniProtKB-UniRule"/>
</dbReference>